<keyword evidence="4" id="KW-1185">Reference proteome</keyword>
<feature type="transmembrane region" description="Helical" evidence="2">
    <location>
        <begin position="164"/>
        <end position="187"/>
    </location>
</feature>
<evidence type="ECO:0000313" key="4">
    <source>
        <dbReference type="Proteomes" id="UP000636458"/>
    </source>
</evidence>
<feature type="transmembrane region" description="Helical" evidence="2">
    <location>
        <begin position="137"/>
        <end position="158"/>
    </location>
</feature>
<feature type="compositionally biased region" description="Basic and acidic residues" evidence="1">
    <location>
        <begin position="87"/>
        <end position="105"/>
    </location>
</feature>
<dbReference type="InterPro" id="IPR021403">
    <property type="entry name" value="DUF3043"/>
</dbReference>
<dbReference type="Proteomes" id="UP000636458">
    <property type="component" value="Unassembled WGS sequence"/>
</dbReference>
<keyword evidence="2" id="KW-1133">Transmembrane helix</keyword>
<proteinExistence type="predicted"/>
<keyword evidence="2" id="KW-0472">Membrane</keyword>
<feature type="region of interest" description="Disordered" evidence="1">
    <location>
        <begin position="38"/>
        <end position="105"/>
    </location>
</feature>
<dbReference type="EMBL" id="JAEPES010000003">
    <property type="protein sequence ID" value="MBK4347771.1"/>
    <property type="molecule type" value="Genomic_DNA"/>
</dbReference>
<organism evidence="3 4">
    <name type="scientific">Lacisediminihabitans changchengi</name>
    <dbReference type="NCBI Taxonomy" id="2787634"/>
    <lineage>
        <taxon>Bacteria</taxon>
        <taxon>Bacillati</taxon>
        <taxon>Actinomycetota</taxon>
        <taxon>Actinomycetes</taxon>
        <taxon>Micrococcales</taxon>
        <taxon>Microbacteriaceae</taxon>
        <taxon>Lacisediminihabitans</taxon>
    </lineage>
</organism>
<evidence type="ECO:0000256" key="1">
    <source>
        <dbReference type="SAM" id="MobiDB-lite"/>
    </source>
</evidence>
<reference evidence="3" key="1">
    <citation type="submission" date="2021-01" db="EMBL/GenBank/DDBJ databases">
        <title>Lacisediminihabitans sp. nov. strain G11-30, isolated from Antarctic Soil.</title>
        <authorList>
            <person name="Li J."/>
        </authorList>
    </citation>
    <scope>NUCLEOTIDE SEQUENCE</scope>
    <source>
        <strain evidence="3">G11-30</strain>
    </source>
</reference>
<gene>
    <name evidence="3" type="ORF">IV501_09010</name>
</gene>
<dbReference type="AlphaFoldDB" id="A0A934SLW4"/>
<keyword evidence="2" id="KW-0812">Transmembrane</keyword>
<evidence type="ECO:0000313" key="3">
    <source>
        <dbReference type="EMBL" id="MBK4347771.1"/>
    </source>
</evidence>
<protein>
    <submittedName>
        <fullName evidence="3">DUF3043 domain-containing protein</fullName>
    </submittedName>
</protein>
<dbReference type="Pfam" id="PF11241">
    <property type="entry name" value="DUF3043"/>
    <property type="match status" value="1"/>
</dbReference>
<evidence type="ECO:0000256" key="2">
    <source>
        <dbReference type="SAM" id="Phobius"/>
    </source>
</evidence>
<sequence length="234" mass="25770">MDTGSPPCTASRSAERSSGLVVRGEVIEVILRTRLSKEITVPNPFASKPAAPIDDSTSELDTAAGKGRATPTRKEREAANLRPLVSSDRKASSKESRAKMAESRDRARIGMANGEEKYLGPRDKGPQRRFVRDYVDARFSVGELMIPFLGVVIVLTFISEPIFVTIGTFALWGFLAILVVDCVILGFTLNRKLSAKFGAGKVERGFRWYASMRAVQLRPMRLPKPQVKRGNFPA</sequence>
<comment type="caution">
    <text evidence="3">The sequence shown here is derived from an EMBL/GenBank/DDBJ whole genome shotgun (WGS) entry which is preliminary data.</text>
</comment>
<accession>A0A934SLW4</accession>
<name>A0A934SLW4_9MICO</name>